<keyword evidence="3" id="KW-1185">Reference proteome</keyword>
<evidence type="ECO:0000256" key="1">
    <source>
        <dbReference type="SAM" id="MobiDB-lite"/>
    </source>
</evidence>
<dbReference type="AlphaFoldDB" id="A0AAV7M8K4"/>
<comment type="caution">
    <text evidence="2">The sequence shown here is derived from an EMBL/GenBank/DDBJ whole genome shotgun (WGS) entry which is preliminary data.</text>
</comment>
<name>A0AAV7M8K4_PLEWA</name>
<feature type="region of interest" description="Disordered" evidence="1">
    <location>
        <begin position="49"/>
        <end position="75"/>
    </location>
</feature>
<proteinExistence type="predicted"/>
<organism evidence="2 3">
    <name type="scientific">Pleurodeles waltl</name>
    <name type="common">Iberian ribbed newt</name>
    <dbReference type="NCBI Taxonomy" id="8319"/>
    <lineage>
        <taxon>Eukaryota</taxon>
        <taxon>Metazoa</taxon>
        <taxon>Chordata</taxon>
        <taxon>Craniata</taxon>
        <taxon>Vertebrata</taxon>
        <taxon>Euteleostomi</taxon>
        <taxon>Amphibia</taxon>
        <taxon>Batrachia</taxon>
        <taxon>Caudata</taxon>
        <taxon>Salamandroidea</taxon>
        <taxon>Salamandridae</taxon>
        <taxon>Pleurodelinae</taxon>
        <taxon>Pleurodeles</taxon>
    </lineage>
</organism>
<accession>A0AAV7M8K4</accession>
<evidence type="ECO:0000313" key="3">
    <source>
        <dbReference type="Proteomes" id="UP001066276"/>
    </source>
</evidence>
<reference evidence="2" key="1">
    <citation type="journal article" date="2022" name="bioRxiv">
        <title>Sequencing and chromosome-scale assembly of the giantPleurodeles waltlgenome.</title>
        <authorList>
            <person name="Brown T."/>
            <person name="Elewa A."/>
            <person name="Iarovenko S."/>
            <person name="Subramanian E."/>
            <person name="Araus A.J."/>
            <person name="Petzold A."/>
            <person name="Susuki M."/>
            <person name="Suzuki K.-i.T."/>
            <person name="Hayashi T."/>
            <person name="Toyoda A."/>
            <person name="Oliveira C."/>
            <person name="Osipova E."/>
            <person name="Leigh N.D."/>
            <person name="Simon A."/>
            <person name="Yun M.H."/>
        </authorList>
    </citation>
    <scope>NUCLEOTIDE SEQUENCE</scope>
    <source>
        <strain evidence="2">20211129_DDA</strain>
        <tissue evidence="2">Liver</tissue>
    </source>
</reference>
<feature type="compositionally biased region" description="Basic residues" evidence="1">
    <location>
        <begin position="1"/>
        <end position="10"/>
    </location>
</feature>
<protein>
    <submittedName>
        <fullName evidence="2">Uncharacterized protein</fullName>
    </submittedName>
</protein>
<feature type="region of interest" description="Disordered" evidence="1">
    <location>
        <begin position="1"/>
        <end position="29"/>
    </location>
</feature>
<evidence type="ECO:0000313" key="2">
    <source>
        <dbReference type="EMBL" id="KAJ1097453.1"/>
    </source>
</evidence>
<dbReference type="EMBL" id="JANPWB010000014">
    <property type="protein sequence ID" value="KAJ1097453.1"/>
    <property type="molecule type" value="Genomic_DNA"/>
</dbReference>
<dbReference type="Proteomes" id="UP001066276">
    <property type="component" value="Chromosome 10"/>
</dbReference>
<sequence>MWRLAVRRAPTRPTPANAEEEEGPEHGLRERGAAAAVANGKNAMGLVIGLQPADGGRQGLPEEKSSEAEQDTLEQ</sequence>
<gene>
    <name evidence="2" type="ORF">NDU88_002572</name>
</gene>